<comment type="caution">
    <text evidence="9">The sequence shown here is derived from an EMBL/GenBank/DDBJ whole genome shotgun (WGS) entry which is preliminary data.</text>
</comment>
<evidence type="ECO:0000256" key="6">
    <source>
        <dbReference type="ARBA" id="ARBA00023136"/>
    </source>
</evidence>
<feature type="domain" description="Fatty acid hydroxylase" evidence="8">
    <location>
        <begin position="134"/>
        <end position="268"/>
    </location>
</feature>
<evidence type="ECO:0000256" key="2">
    <source>
        <dbReference type="ARBA" id="ARBA00022692"/>
    </source>
</evidence>
<evidence type="ECO:0000313" key="9">
    <source>
        <dbReference type="EMBL" id="MCX2982565.1"/>
    </source>
</evidence>
<evidence type="ECO:0000256" key="5">
    <source>
        <dbReference type="ARBA" id="ARBA00023098"/>
    </source>
</evidence>
<evidence type="ECO:0000256" key="3">
    <source>
        <dbReference type="ARBA" id="ARBA00022989"/>
    </source>
</evidence>
<keyword evidence="3 7" id="KW-1133">Transmembrane helix</keyword>
<dbReference type="PANTHER" id="PTHR21624:SF1">
    <property type="entry name" value="ALKYLGLYCEROL MONOOXYGENASE"/>
    <property type="match status" value="1"/>
</dbReference>
<keyword evidence="2 7" id="KW-0812">Transmembrane</keyword>
<keyword evidence="6 7" id="KW-0472">Membrane</keyword>
<feature type="transmembrane region" description="Helical" evidence="7">
    <location>
        <begin position="130"/>
        <end position="148"/>
    </location>
</feature>
<dbReference type="RefSeq" id="WP_279246576.1">
    <property type="nucleotide sequence ID" value="NZ_SHNN01000003.1"/>
</dbReference>
<dbReference type="EMBL" id="SHNN01000003">
    <property type="protein sequence ID" value="MCX2982565.1"/>
    <property type="molecule type" value="Genomic_DNA"/>
</dbReference>
<protein>
    <submittedName>
        <fullName evidence="9">Sterol desaturase family protein</fullName>
    </submittedName>
</protein>
<dbReference type="InterPro" id="IPR006694">
    <property type="entry name" value="Fatty_acid_hydroxylase"/>
</dbReference>
<organism evidence="9 10">
    <name type="scientific">Candidatus Litorirhabdus singularis</name>
    <dbReference type="NCBI Taxonomy" id="2518993"/>
    <lineage>
        <taxon>Bacteria</taxon>
        <taxon>Pseudomonadati</taxon>
        <taxon>Pseudomonadota</taxon>
        <taxon>Gammaproteobacteria</taxon>
        <taxon>Cellvibrionales</taxon>
        <taxon>Halieaceae</taxon>
        <taxon>Candidatus Litorirhabdus</taxon>
    </lineage>
</organism>
<dbReference type="Pfam" id="PF04116">
    <property type="entry name" value="FA_hydroxylase"/>
    <property type="match status" value="1"/>
</dbReference>
<evidence type="ECO:0000313" key="10">
    <source>
        <dbReference type="Proteomes" id="UP001143362"/>
    </source>
</evidence>
<feature type="transmembrane region" description="Helical" evidence="7">
    <location>
        <begin position="21"/>
        <end position="39"/>
    </location>
</feature>
<evidence type="ECO:0000259" key="8">
    <source>
        <dbReference type="Pfam" id="PF04116"/>
    </source>
</evidence>
<dbReference type="Proteomes" id="UP001143362">
    <property type="component" value="Unassembled WGS sequence"/>
</dbReference>
<sequence length="314" mass="36288">MTADNPYFLYPALWWRRLISWTSYPLVMITVMGGMLWVMQHRPEATAAAFGVGLVSVPLCVWLLERVQPHCADWHPSWTENVRTDITTLVINSLLAAVVSEPLRLALFALLGGYLAAHMPWSLWPHSWPLLPQFCLALLIADLGSYWYHRKMHEWPWGWRLHAVHHSSNRLYWLNAPRFHYLDITFYGLSGTLPLVLLGASPECFLLVALFSASHGYFQHANYRVHLGPLNYIFSMAELHRWHHSKDVTLANHNYGNNTIVWDWVFGSFFWPRDRVQQSSDIGTGDVELPLTYWGLFLAPLRWPGSARETPEVD</sequence>
<name>A0ABT3TLD1_9GAMM</name>
<keyword evidence="4" id="KW-0560">Oxidoreductase</keyword>
<gene>
    <name evidence="9" type="ORF">EYC98_17010</name>
</gene>
<dbReference type="PANTHER" id="PTHR21624">
    <property type="entry name" value="STEROL DESATURASE-RELATED PROTEIN"/>
    <property type="match status" value="1"/>
</dbReference>
<evidence type="ECO:0000256" key="1">
    <source>
        <dbReference type="ARBA" id="ARBA00004127"/>
    </source>
</evidence>
<keyword evidence="5" id="KW-0443">Lipid metabolism</keyword>
<comment type="subcellular location">
    <subcellularLocation>
        <location evidence="1">Endomembrane system</location>
        <topology evidence="1">Multi-pass membrane protein</topology>
    </subcellularLocation>
</comment>
<feature type="transmembrane region" description="Helical" evidence="7">
    <location>
        <begin position="45"/>
        <end position="64"/>
    </location>
</feature>
<keyword evidence="10" id="KW-1185">Reference proteome</keyword>
<dbReference type="InterPro" id="IPR051689">
    <property type="entry name" value="Sterol_desaturase/TMEM195"/>
</dbReference>
<evidence type="ECO:0000256" key="7">
    <source>
        <dbReference type="SAM" id="Phobius"/>
    </source>
</evidence>
<reference evidence="9" key="1">
    <citation type="submission" date="2019-02" db="EMBL/GenBank/DDBJ databases">
        <authorList>
            <person name="Li S.-H."/>
        </authorList>
    </citation>
    <scope>NUCLEOTIDE SEQUENCE</scope>
    <source>
        <strain evidence="9">IMCC14734</strain>
    </source>
</reference>
<accession>A0ABT3TLD1</accession>
<proteinExistence type="predicted"/>
<evidence type="ECO:0000256" key="4">
    <source>
        <dbReference type="ARBA" id="ARBA00023002"/>
    </source>
</evidence>